<evidence type="ECO:0000313" key="1">
    <source>
        <dbReference type="EMBL" id="JAH78638.1"/>
    </source>
</evidence>
<dbReference type="AlphaFoldDB" id="A0A0E9VN10"/>
<reference evidence="1" key="1">
    <citation type="submission" date="2014-11" db="EMBL/GenBank/DDBJ databases">
        <authorList>
            <person name="Amaro Gonzalez C."/>
        </authorList>
    </citation>
    <scope>NUCLEOTIDE SEQUENCE</scope>
</reference>
<sequence length="45" mass="5197">MTETSFGCAESFFSSICYFICCIRTQFKSEHGHFGTLSKEHEQIK</sequence>
<reference evidence="1" key="2">
    <citation type="journal article" date="2015" name="Fish Shellfish Immunol.">
        <title>Early steps in the European eel (Anguilla anguilla)-Vibrio vulnificus interaction in the gills: Role of the RtxA13 toxin.</title>
        <authorList>
            <person name="Callol A."/>
            <person name="Pajuelo D."/>
            <person name="Ebbesson L."/>
            <person name="Teles M."/>
            <person name="MacKenzie S."/>
            <person name="Amaro C."/>
        </authorList>
    </citation>
    <scope>NUCLEOTIDE SEQUENCE</scope>
</reference>
<proteinExistence type="predicted"/>
<protein>
    <submittedName>
        <fullName evidence="1">Uncharacterized protein</fullName>
    </submittedName>
</protein>
<dbReference type="EMBL" id="GBXM01029939">
    <property type="protein sequence ID" value="JAH78638.1"/>
    <property type="molecule type" value="Transcribed_RNA"/>
</dbReference>
<accession>A0A0E9VN10</accession>
<organism evidence="1">
    <name type="scientific">Anguilla anguilla</name>
    <name type="common">European freshwater eel</name>
    <name type="synonym">Muraena anguilla</name>
    <dbReference type="NCBI Taxonomy" id="7936"/>
    <lineage>
        <taxon>Eukaryota</taxon>
        <taxon>Metazoa</taxon>
        <taxon>Chordata</taxon>
        <taxon>Craniata</taxon>
        <taxon>Vertebrata</taxon>
        <taxon>Euteleostomi</taxon>
        <taxon>Actinopterygii</taxon>
        <taxon>Neopterygii</taxon>
        <taxon>Teleostei</taxon>
        <taxon>Anguilliformes</taxon>
        <taxon>Anguillidae</taxon>
        <taxon>Anguilla</taxon>
    </lineage>
</organism>
<name>A0A0E9VN10_ANGAN</name>